<accession>A0A5C3KC30</accession>
<dbReference type="Proteomes" id="UP000307440">
    <property type="component" value="Unassembled WGS sequence"/>
</dbReference>
<organism evidence="2 3">
    <name type="scientific">Coprinopsis marcescibilis</name>
    <name type="common">Agaric fungus</name>
    <name type="synonym">Psathyrella marcescibilis</name>
    <dbReference type="NCBI Taxonomy" id="230819"/>
    <lineage>
        <taxon>Eukaryota</taxon>
        <taxon>Fungi</taxon>
        <taxon>Dikarya</taxon>
        <taxon>Basidiomycota</taxon>
        <taxon>Agaricomycotina</taxon>
        <taxon>Agaricomycetes</taxon>
        <taxon>Agaricomycetidae</taxon>
        <taxon>Agaricales</taxon>
        <taxon>Agaricineae</taxon>
        <taxon>Psathyrellaceae</taxon>
        <taxon>Coprinopsis</taxon>
    </lineage>
</organism>
<gene>
    <name evidence="2" type="ORF">FA15DRAFT_710758</name>
</gene>
<evidence type="ECO:0000259" key="1">
    <source>
        <dbReference type="Pfam" id="PF13391"/>
    </source>
</evidence>
<dbReference type="AlphaFoldDB" id="A0A5C3KC30"/>
<reference evidence="2 3" key="1">
    <citation type="journal article" date="2019" name="Nat. Ecol. Evol.">
        <title>Megaphylogeny resolves global patterns of mushroom evolution.</title>
        <authorList>
            <person name="Varga T."/>
            <person name="Krizsan K."/>
            <person name="Foldi C."/>
            <person name="Dima B."/>
            <person name="Sanchez-Garcia M."/>
            <person name="Sanchez-Ramirez S."/>
            <person name="Szollosi G.J."/>
            <person name="Szarkandi J.G."/>
            <person name="Papp V."/>
            <person name="Albert L."/>
            <person name="Andreopoulos W."/>
            <person name="Angelini C."/>
            <person name="Antonin V."/>
            <person name="Barry K.W."/>
            <person name="Bougher N.L."/>
            <person name="Buchanan P."/>
            <person name="Buyck B."/>
            <person name="Bense V."/>
            <person name="Catcheside P."/>
            <person name="Chovatia M."/>
            <person name="Cooper J."/>
            <person name="Damon W."/>
            <person name="Desjardin D."/>
            <person name="Finy P."/>
            <person name="Geml J."/>
            <person name="Haridas S."/>
            <person name="Hughes K."/>
            <person name="Justo A."/>
            <person name="Karasinski D."/>
            <person name="Kautmanova I."/>
            <person name="Kiss B."/>
            <person name="Kocsube S."/>
            <person name="Kotiranta H."/>
            <person name="LaButti K.M."/>
            <person name="Lechner B.E."/>
            <person name="Liimatainen K."/>
            <person name="Lipzen A."/>
            <person name="Lukacs Z."/>
            <person name="Mihaltcheva S."/>
            <person name="Morgado L.N."/>
            <person name="Niskanen T."/>
            <person name="Noordeloos M.E."/>
            <person name="Ohm R.A."/>
            <person name="Ortiz-Santana B."/>
            <person name="Ovrebo C."/>
            <person name="Racz N."/>
            <person name="Riley R."/>
            <person name="Savchenko A."/>
            <person name="Shiryaev A."/>
            <person name="Soop K."/>
            <person name="Spirin V."/>
            <person name="Szebenyi C."/>
            <person name="Tomsovsky M."/>
            <person name="Tulloss R.E."/>
            <person name="Uehling J."/>
            <person name="Grigoriev I.V."/>
            <person name="Vagvolgyi C."/>
            <person name="Papp T."/>
            <person name="Martin F.M."/>
            <person name="Miettinen O."/>
            <person name="Hibbett D.S."/>
            <person name="Nagy L.G."/>
        </authorList>
    </citation>
    <scope>NUCLEOTIDE SEQUENCE [LARGE SCALE GENOMIC DNA]</scope>
    <source>
        <strain evidence="2 3">CBS 121175</strain>
    </source>
</reference>
<evidence type="ECO:0000313" key="3">
    <source>
        <dbReference type="Proteomes" id="UP000307440"/>
    </source>
</evidence>
<protein>
    <recommendedName>
        <fullName evidence="1">HNH nuclease domain-containing protein</fullName>
    </recommendedName>
</protein>
<keyword evidence="3" id="KW-1185">Reference proteome</keyword>
<dbReference type="InterPro" id="IPR003615">
    <property type="entry name" value="HNH_nuc"/>
</dbReference>
<feature type="domain" description="HNH nuclease" evidence="1">
    <location>
        <begin position="139"/>
        <end position="199"/>
    </location>
</feature>
<sequence>MAATIQVYAPFPCAVAPTAEFDLDPANWNWAHYLTLPIETLAALQFSQKPYKWIRYAIGVIVGAEGDLSPSPDLLNVVDYNAGLPVEAAVLYYHINDQEKGRMFPVEPKNGPASTTSSVATTRRVRFRSDLSERDGGTCVLTGLTDVLCDAVHLLAHSKGNAYITMYTQRHSRDPNGEDIVRDIDNIRNGLFLNKYTHAVLGTNVAFLVTPNFAMTTADIDPNAPATERRYTAHNFRLNEPAGLSYAAPGTPLRTSDTPEWPPNILFDAVYAQAVLHQFGNRTLMERIMNATWNNNVYPGGIMTTTQSSYNAINEQRLSNAEGTRNRAQGREARTALESGPELLYKLGREARTALESGPELLYKLVTLQATLAPWNEREVRIRQAQEKAEGDEQRRVQETVESWRNRVNFT</sequence>
<name>A0A5C3KC30_COPMA</name>
<dbReference type="OrthoDB" id="3269637at2759"/>
<evidence type="ECO:0000313" key="2">
    <source>
        <dbReference type="EMBL" id="TFK17474.1"/>
    </source>
</evidence>
<proteinExistence type="predicted"/>
<dbReference type="Pfam" id="PF13391">
    <property type="entry name" value="HNH_2"/>
    <property type="match status" value="1"/>
</dbReference>
<dbReference type="EMBL" id="ML210505">
    <property type="protein sequence ID" value="TFK17474.1"/>
    <property type="molecule type" value="Genomic_DNA"/>
</dbReference>